<dbReference type="Proteomes" id="UP000253472">
    <property type="component" value="Unassembled WGS sequence"/>
</dbReference>
<keyword evidence="2" id="KW-1185">Reference proteome</keyword>
<evidence type="ECO:0000313" key="1">
    <source>
        <dbReference type="EMBL" id="RCK55611.1"/>
    </source>
</evidence>
<keyword evidence="1" id="KW-0808">Transferase</keyword>
<sequence length="330" mass="37595">MKKCHHKHVVALKEVLDDVNSLKIYLVLEYMEKGEIKWKKLSSDKKESMDNSATTLTIMRSMCGSRINRQPQKHHSFSNETDLLSDEFSPNLTFKQSRKIFRDVLLGLEYLHMQVSSIVISSQPTFNELDLAKTAVPQHSLRLIVSVFPDEALPQGKDVCLATDPPSHRRLTTRLIFGPSDYCQPTLEFPKDIESFKSPGVVSEDDLSLPRIYYVECWIRKEIRITIADIKVHPFTLMDLDDNIEGLNELFHHNGTAKEPLNFNLEDHDILQAEIDNAIIGIGTRFKRGLVKAIRAGGLKDHEIRDKFAALHLEHSKSENSEDLLVGTPI</sequence>
<dbReference type="EMBL" id="QLNQ01000029">
    <property type="protein sequence ID" value="RCK55611.1"/>
    <property type="molecule type" value="Genomic_DNA"/>
</dbReference>
<organism evidence="1 2">
    <name type="scientific">Candida viswanathii</name>
    <dbReference type="NCBI Taxonomy" id="5486"/>
    <lineage>
        <taxon>Eukaryota</taxon>
        <taxon>Fungi</taxon>
        <taxon>Dikarya</taxon>
        <taxon>Ascomycota</taxon>
        <taxon>Saccharomycotina</taxon>
        <taxon>Pichiomycetes</taxon>
        <taxon>Debaryomycetaceae</taxon>
        <taxon>Candida/Lodderomyces clade</taxon>
        <taxon>Candida</taxon>
    </lineage>
</organism>
<dbReference type="STRING" id="5486.A0A367XS35"/>
<accession>A0A367XS35</accession>
<name>A0A367XS35_9ASCO</name>
<reference evidence="1 2" key="1">
    <citation type="submission" date="2018-06" db="EMBL/GenBank/DDBJ databases">
        <title>Whole genome sequencing of Candida tropicalis (genome annotated by CSBL at Korea University).</title>
        <authorList>
            <person name="Ahn J."/>
        </authorList>
    </citation>
    <scope>NUCLEOTIDE SEQUENCE [LARGE SCALE GENOMIC DNA]</scope>
    <source>
        <strain evidence="1 2">ATCC 20962</strain>
    </source>
</reference>
<dbReference type="InterPro" id="IPR011009">
    <property type="entry name" value="Kinase-like_dom_sf"/>
</dbReference>
<keyword evidence="1" id="KW-0418">Kinase</keyword>
<comment type="caution">
    <text evidence="1">The sequence shown here is derived from an EMBL/GenBank/DDBJ whole genome shotgun (WGS) entry which is preliminary data.</text>
</comment>
<dbReference type="SUPFAM" id="SSF56112">
    <property type="entry name" value="Protein kinase-like (PK-like)"/>
    <property type="match status" value="1"/>
</dbReference>
<dbReference type="OrthoDB" id="68483at2759"/>
<evidence type="ECO:0000313" key="2">
    <source>
        <dbReference type="Proteomes" id="UP000253472"/>
    </source>
</evidence>
<dbReference type="GO" id="GO:0016301">
    <property type="term" value="F:kinase activity"/>
    <property type="evidence" value="ECO:0007669"/>
    <property type="project" value="UniProtKB-KW"/>
</dbReference>
<gene>
    <name evidence="1" type="primary">SAK1</name>
    <name evidence="1" type="ORF">Cantr_05805</name>
</gene>
<protein>
    <submittedName>
        <fullName evidence="1">SNF1-activating kinase 1</fullName>
    </submittedName>
</protein>
<dbReference type="AlphaFoldDB" id="A0A367XS35"/>
<dbReference type="Gene3D" id="3.30.200.20">
    <property type="entry name" value="Phosphorylase Kinase, domain 1"/>
    <property type="match status" value="1"/>
</dbReference>
<proteinExistence type="predicted"/>